<dbReference type="AlphaFoldDB" id="A0A1E3C7L0"/>
<accession>A0A1E3C7L0</accession>
<protein>
    <submittedName>
        <fullName evidence="2">Uncharacterized protein</fullName>
    </submittedName>
</protein>
<evidence type="ECO:0000313" key="3">
    <source>
        <dbReference type="Proteomes" id="UP000431462"/>
    </source>
</evidence>
<comment type="caution">
    <text evidence="2">The sequence shown here is derived from an EMBL/GenBank/DDBJ whole genome shotgun (WGS) entry which is preliminary data.</text>
</comment>
<reference evidence="2 3" key="1">
    <citation type="submission" date="2019-06" db="EMBL/GenBank/DDBJ databases">
        <title>Enrichment of Autotrophic Halophilic Microorganisms from Red Sea Brine Pool Using Microbial Electrosynthesis System.</title>
        <authorList>
            <person name="Alqahtani M.F."/>
            <person name="Bajracharya S."/>
            <person name="Katuri K.P."/>
            <person name="Ali M."/>
            <person name="Saikaly P.E."/>
        </authorList>
    </citation>
    <scope>NUCLEOTIDE SEQUENCE [LARGE SCALE GENOMIC DNA]</scope>
    <source>
        <strain evidence="2">MES15</strain>
    </source>
</reference>
<proteinExistence type="predicted"/>
<evidence type="ECO:0000313" key="2">
    <source>
        <dbReference type="EMBL" id="MTI99835.1"/>
    </source>
</evidence>
<feature type="transmembrane region" description="Helical" evidence="1">
    <location>
        <begin position="42"/>
        <end position="65"/>
    </location>
</feature>
<keyword evidence="1" id="KW-0812">Transmembrane</keyword>
<dbReference type="RefSeq" id="WP_069184463.1">
    <property type="nucleotide sequence ID" value="NZ_LXRF01000015.1"/>
</dbReference>
<organism evidence="2 3">
    <name type="scientific">Marinobacter adhaerens</name>
    <dbReference type="NCBI Taxonomy" id="1033846"/>
    <lineage>
        <taxon>Bacteria</taxon>
        <taxon>Pseudomonadati</taxon>
        <taxon>Pseudomonadota</taxon>
        <taxon>Gammaproteobacteria</taxon>
        <taxon>Pseudomonadales</taxon>
        <taxon>Marinobacteraceae</taxon>
        <taxon>Marinobacter</taxon>
    </lineage>
</organism>
<keyword evidence="1" id="KW-1133">Transmembrane helix</keyword>
<dbReference type="Proteomes" id="UP000431462">
    <property type="component" value="Unassembled WGS sequence"/>
</dbReference>
<gene>
    <name evidence="2" type="ORF">FH752_14565</name>
</gene>
<evidence type="ECO:0000256" key="1">
    <source>
        <dbReference type="SAM" id="Phobius"/>
    </source>
</evidence>
<dbReference type="EMBL" id="VENC01000012">
    <property type="protein sequence ID" value="MTI99835.1"/>
    <property type="molecule type" value="Genomic_DNA"/>
</dbReference>
<name>A0A1E3C7L0_9GAMM</name>
<sequence>MADYEKWLFAANGALGLSVFGLLATILLAYPLADALLLSVQIAAHIGTLVFAVGVKVAYVARLVFLSRLGRPVH</sequence>
<keyword evidence="1" id="KW-0472">Membrane</keyword>
<dbReference type="OrthoDB" id="6371106at2"/>
<feature type="transmembrane region" description="Helical" evidence="1">
    <location>
        <begin position="7"/>
        <end position="30"/>
    </location>
</feature>